<evidence type="ECO:0008006" key="3">
    <source>
        <dbReference type="Google" id="ProtNLM"/>
    </source>
</evidence>
<protein>
    <recommendedName>
        <fullName evidence="3">DUF4902 domain-containing protein</fullName>
    </recommendedName>
</protein>
<comment type="caution">
    <text evidence="1">The sequence shown here is derived from an EMBL/GenBank/DDBJ whole genome shotgun (WGS) entry which is preliminary data.</text>
</comment>
<dbReference type="EMBL" id="JAZIBG010000049">
    <property type="protein sequence ID" value="MEF7616796.1"/>
    <property type="molecule type" value="Genomic_DNA"/>
</dbReference>
<proteinExistence type="predicted"/>
<reference evidence="1 2" key="1">
    <citation type="submission" date="2024-02" db="EMBL/GenBank/DDBJ databases">
        <title>Genome sequence of Aquincola sp. MAHUQ-54.</title>
        <authorList>
            <person name="Huq M.A."/>
        </authorList>
    </citation>
    <scope>NUCLEOTIDE SEQUENCE [LARGE SCALE GENOMIC DNA]</scope>
    <source>
        <strain evidence="1 2">MAHUQ-54</strain>
    </source>
</reference>
<sequence>MTPSWTLRAWPTVLWQAGSKTHLNFVHLDTRVLNPGDTCSPSTGQTIWVGPLGDVDAGVAWDWVQLGPGVVAMADPMCVVTNLRLVDTGGSVLTAWEAARHLSEIVHGLPWQDEVERALGSTLLN</sequence>
<dbReference type="Gene3D" id="3.10.450.610">
    <property type="match status" value="1"/>
</dbReference>
<keyword evidence="2" id="KW-1185">Reference proteome</keyword>
<evidence type="ECO:0000313" key="2">
    <source>
        <dbReference type="Proteomes" id="UP001336250"/>
    </source>
</evidence>
<dbReference type="AlphaFoldDB" id="A0AAW9QAG3"/>
<dbReference type="RefSeq" id="WP_332292389.1">
    <property type="nucleotide sequence ID" value="NZ_JAZIBG010000049.1"/>
</dbReference>
<organism evidence="1 2">
    <name type="scientific">Aquincola agrisoli</name>
    <dbReference type="NCBI Taxonomy" id="3119538"/>
    <lineage>
        <taxon>Bacteria</taxon>
        <taxon>Pseudomonadati</taxon>
        <taxon>Pseudomonadota</taxon>
        <taxon>Betaproteobacteria</taxon>
        <taxon>Burkholderiales</taxon>
        <taxon>Sphaerotilaceae</taxon>
        <taxon>Aquincola</taxon>
    </lineage>
</organism>
<name>A0AAW9QAG3_9BURK</name>
<gene>
    <name evidence="1" type="ORF">V4F39_22975</name>
</gene>
<evidence type="ECO:0000313" key="1">
    <source>
        <dbReference type="EMBL" id="MEF7616796.1"/>
    </source>
</evidence>
<dbReference type="Proteomes" id="UP001336250">
    <property type="component" value="Unassembled WGS sequence"/>
</dbReference>
<accession>A0AAW9QAG3</accession>